<feature type="domain" description="NAD(P)-binding" evidence="4">
    <location>
        <begin position="5"/>
        <end position="313"/>
    </location>
</feature>
<dbReference type="InterPro" id="IPR016040">
    <property type="entry name" value="NAD(P)-bd_dom"/>
</dbReference>
<dbReference type="EMBL" id="MK072010">
    <property type="protein sequence ID" value="AYV77123.1"/>
    <property type="molecule type" value="Genomic_DNA"/>
</dbReference>
<dbReference type="FunFam" id="3.40.50.720:FF:000304">
    <property type="entry name" value="UDP-glucose 4,6-dehydratase"/>
    <property type="match status" value="1"/>
</dbReference>
<sequence>MKNIFVTGAAGFIGSNFVCYMANKYPDCRFIVLDILDYCASLDNLEKLPNIDIVIGDISDNELVAHTLRTFEIDTIVHFAAHSHVDNSFFNSIPFTKTNVLGTHILLETVRVYRDETNRLQKFVQISTDEVYGQVDDNIARNELSAFNPSSVYASSKAAAEMYINAYYHSFKLPVIIARSNNCYGECQYPEKVVPKFICQLLNGEKLTIHGLGTSQRNFIHVSDTCKAVETILLQGEIGEIYNISAPLNNEFTVMEVASLLVSLIYPGDPLEDHITYVEDRKFNDCRYYISSEKLEKLGWKPVKTDFTKEVKELIEWYKINKGRYGF</sequence>
<evidence type="ECO:0000256" key="2">
    <source>
        <dbReference type="ARBA" id="ARBA00023027"/>
    </source>
</evidence>
<dbReference type="CDD" id="cd05246">
    <property type="entry name" value="dTDP_GD_SDR_e"/>
    <property type="match status" value="1"/>
</dbReference>
<comment type="cofactor">
    <cofactor evidence="1">
        <name>NAD(+)</name>
        <dbReference type="ChEBI" id="CHEBI:57540"/>
    </cofactor>
</comment>
<dbReference type="GO" id="GO:0008460">
    <property type="term" value="F:dTDP-glucose 4,6-dehydratase activity"/>
    <property type="evidence" value="ECO:0007669"/>
    <property type="project" value="InterPro"/>
</dbReference>
<accession>A0A3G4ZU56</accession>
<dbReference type="Gene3D" id="3.90.25.10">
    <property type="entry name" value="UDP-galactose 4-epimerase, domain 1"/>
    <property type="match status" value="1"/>
</dbReference>
<protein>
    <submittedName>
        <fullName evidence="5">GDP-mannose 4,6 dehydratase</fullName>
    </submittedName>
</protein>
<gene>
    <name evidence="5" type="ORF">Barrevirus13_12</name>
</gene>
<dbReference type="InterPro" id="IPR005888">
    <property type="entry name" value="dTDP_Gluc_deHydtase"/>
</dbReference>
<dbReference type="Gene3D" id="3.40.50.720">
    <property type="entry name" value="NAD(P)-binding Rossmann-like Domain"/>
    <property type="match status" value="1"/>
</dbReference>
<dbReference type="InterPro" id="IPR036291">
    <property type="entry name" value="NAD(P)-bd_dom_sf"/>
</dbReference>
<dbReference type="Pfam" id="PF16363">
    <property type="entry name" value="GDP_Man_Dehyd"/>
    <property type="match status" value="1"/>
</dbReference>
<evidence type="ECO:0000259" key="4">
    <source>
        <dbReference type="Pfam" id="PF16363"/>
    </source>
</evidence>
<evidence type="ECO:0000256" key="1">
    <source>
        <dbReference type="ARBA" id="ARBA00001911"/>
    </source>
</evidence>
<dbReference type="GO" id="GO:0009225">
    <property type="term" value="P:nucleotide-sugar metabolic process"/>
    <property type="evidence" value="ECO:0007669"/>
    <property type="project" value="InterPro"/>
</dbReference>
<proteinExistence type="predicted"/>
<organism evidence="5">
    <name type="scientific">Barrevirus sp</name>
    <dbReference type="NCBI Taxonomy" id="2487763"/>
    <lineage>
        <taxon>Viruses</taxon>
        <taxon>Varidnaviria</taxon>
        <taxon>Bamfordvirae</taxon>
        <taxon>Nucleocytoviricota</taxon>
        <taxon>Megaviricetes</taxon>
        <taxon>Imitervirales</taxon>
        <taxon>Mimiviridae</taxon>
        <taxon>Klosneuvirinae</taxon>
    </lineage>
</organism>
<reference evidence="5" key="1">
    <citation type="submission" date="2018-10" db="EMBL/GenBank/DDBJ databases">
        <title>Hidden diversity of soil giant viruses.</title>
        <authorList>
            <person name="Schulz F."/>
            <person name="Alteio L."/>
            <person name="Goudeau D."/>
            <person name="Ryan E.M."/>
            <person name="Malmstrom R.R."/>
            <person name="Blanchard J."/>
            <person name="Woyke T."/>
        </authorList>
    </citation>
    <scope>NUCLEOTIDE SEQUENCE</scope>
    <source>
        <strain evidence="5">BAV1</strain>
    </source>
</reference>
<dbReference type="SUPFAM" id="SSF51735">
    <property type="entry name" value="NAD(P)-binding Rossmann-fold domains"/>
    <property type="match status" value="1"/>
</dbReference>
<evidence type="ECO:0000256" key="3">
    <source>
        <dbReference type="ARBA" id="ARBA00023239"/>
    </source>
</evidence>
<keyword evidence="2" id="KW-0520">NAD</keyword>
<name>A0A3G4ZU56_9VIRU</name>
<evidence type="ECO:0000313" key="5">
    <source>
        <dbReference type="EMBL" id="AYV77123.1"/>
    </source>
</evidence>
<dbReference type="PANTHER" id="PTHR43000">
    <property type="entry name" value="DTDP-D-GLUCOSE 4,6-DEHYDRATASE-RELATED"/>
    <property type="match status" value="1"/>
</dbReference>
<keyword evidence="3" id="KW-0456">Lyase</keyword>